<dbReference type="PROSITE" id="PS51371">
    <property type="entry name" value="CBS"/>
    <property type="match status" value="2"/>
</dbReference>
<feature type="compositionally biased region" description="Gly residues" evidence="3">
    <location>
        <begin position="195"/>
        <end position="206"/>
    </location>
</feature>
<gene>
    <name evidence="5" type="ORF">HUG12_05045</name>
</gene>
<accession>A0A7D5L9D7</accession>
<dbReference type="InterPro" id="IPR046342">
    <property type="entry name" value="CBS_dom_sf"/>
</dbReference>
<dbReference type="SUPFAM" id="SSF54631">
    <property type="entry name" value="CBS-domain pair"/>
    <property type="match status" value="2"/>
</dbReference>
<dbReference type="RefSeq" id="WP_179267718.1">
    <property type="nucleotide sequence ID" value="NZ_CP058579.1"/>
</dbReference>
<dbReference type="OrthoDB" id="9280at2157"/>
<keyword evidence="1 2" id="KW-0129">CBS domain</keyword>
<feature type="domain" description="CBS" evidence="4">
    <location>
        <begin position="223"/>
        <end position="282"/>
    </location>
</feature>
<reference evidence="5 6" key="1">
    <citation type="submission" date="2020-06" db="EMBL/GenBank/DDBJ databases">
        <title>NJ-3-1, isolated from saline soil.</title>
        <authorList>
            <person name="Cui H.L."/>
            <person name="Shi X."/>
        </authorList>
    </citation>
    <scope>NUCLEOTIDE SEQUENCE [LARGE SCALE GENOMIC DNA]</scope>
    <source>
        <strain evidence="5 6">NJ-3-1</strain>
    </source>
</reference>
<dbReference type="SMART" id="SM00116">
    <property type="entry name" value="CBS"/>
    <property type="match status" value="4"/>
</dbReference>
<evidence type="ECO:0000256" key="3">
    <source>
        <dbReference type="SAM" id="MobiDB-lite"/>
    </source>
</evidence>
<dbReference type="GeneID" id="56036802"/>
<dbReference type="PANTHER" id="PTHR43080:SF2">
    <property type="entry name" value="CBS DOMAIN-CONTAINING PROTEIN"/>
    <property type="match status" value="1"/>
</dbReference>
<evidence type="ECO:0000256" key="2">
    <source>
        <dbReference type="PROSITE-ProRule" id="PRU00703"/>
    </source>
</evidence>
<feature type="region of interest" description="Disordered" evidence="3">
    <location>
        <begin position="181"/>
        <end position="207"/>
    </location>
</feature>
<organism evidence="5 6">
    <name type="scientific">Halorarum salinum</name>
    <dbReference type="NCBI Taxonomy" id="2743089"/>
    <lineage>
        <taxon>Archaea</taxon>
        <taxon>Methanobacteriati</taxon>
        <taxon>Methanobacteriota</taxon>
        <taxon>Stenosarchaea group</taxon>
        <taxon>Halobacteria</taxon>
        <taxon>Halobacteriales</taxon>
        <taxon>Haloferacaceae</taxon>
        <taxon>Halorarum</taxon>
    </lineage>
</organism>
<keyword evidence="6" id="KW-1185">Reference proteome</keyword>
<name>A0A7D5L9D7_9EURY</name>
<dbReference type="AlphaFoldDB" id="A0A7D5L9D7"/>
<sequence>MNIRDIVSTEFETLDGDARASELEGTLRETGAKAVVVTEDGEYEGVVTPARLNSAHLDPDAKVRGLVWHVGKVDVDDDVRRVARLMVGSNATVLPVFDGDDLRGVITAEALLAEVQPYLRVLSVEDVYSGELVSISPETTLGEVLHTLRERRITHLPVVEGSEAVGIVSIYDVLEFTTREMQRGQGGSPAREVQTGGGRSHGGFGERAGDLDRMLELPAEDVMTTPVETTTPDERLDAAVGTMLDAGISSLVVTVGDDPDGIVTVTDVLRSLTWTDDARLPVQITNVDLLDDINREGVSELIEDVTRKYGDLSVLEANVYLHEHDETLRGTPLIMARIRLFTDRGHFVGTGEGYGASHALHLARNVLERSLLKGKEYGRTKKHPPEEEWSKVFGWWLTGSTRRR</sequence>
<dbReference type="InterPro" id="IPR051257">
    <property type="entry name" value="Diverse_CBS-Domain"/>
</dbReference>
<protein>
    <submittedName>
        <fullName evidence="5">CBS domain-containing protein</fullName>
    </submittedName>
</protein>
<proteinExistence type="predicted"/>
<evidence type="ECO:0000256" key="1">
    <source>
        <dbReference type="ARBA" id="ARBA00023122"/>
    </source>
</evidence>
<evidence type="ECO:0000313" key="6">
    <source>
        <dbReference type="Proteomes" id="UP000509626"/>
    </source>
</evidence>
<dbReference type="EMBL" id="CP058579">
    <property type="protein sequence ID" value="QLG61134.1"/>
    <property type="molecule type" value="Genomic_DNA"/>
</dbReference>
<dbReference type="InterPro" id="IPR000644">
    <property type="entry name" value="CBS_dom"/>
</dbReference>
<evidence type="ECO:0000259" key="4">
    <source>
        <dbReference type="PROSITE" id="PS51371"/>
    </source>
</evidence>
<dbReference type="Proteomes" id="UP000509626">
    <property type="component" value="Chromosome"/>
</dbReference>
<feature type="domain" description="CBS" evidence="4">
    <location>
        <begin position="128"/>
        <end position="183"/>
    </location>
</feature>
<evidence type="ECO:0000313" key="5">
    <source>
        <dbReference type="EMBL" id="QLG61134.1"/>
    </source>
</evidence>
<dbReference type="KEGG" id="halu:HUG12_05045"/>
<dbReference type="Gene3D" id="3.10.580.10">
    <property type="entry name" value="CBS-domain"/>
    <property type="match status" value="2"/>
</dbReference>
<dbReference type="Pfam" id="PF00571">
    <property type="entry name" value="CBS"/>
    <property type="match status" value="4"/>
</dbReference>
<dbReference type="PANTHER" id="PTHR43080">
    <property type="entry name" value="CBS DOMAIN-CONTAINING PROTEIN CBSX3, MITOCHONDRIAL"/>
    <property type="match status" value="1"/>
</dbReference>